<feature type="compositionally biased region" description="Polar residues" evidence="1">
    <location>
        <begin position="114"/>
        <end position="127"/>
    </location>
</feature>
<dbReference type="PANTHER" id="PTHR47482:SF23">
    <property type="entry name" value="PROTEIN FAR1-RELATED SEQUENCE"/>
    <property type="match status" value="1"/>
</dbReference>
<accession>A0AAD8WJ50</accession>
<evidence type="ECO:0000313" key="5">
    <source>
        <dbReference type="Proteomes" id="UP001231189"/>
    </source>
</evidence>
<reference evidence="4" key="1">
    <citation type="submission" date="2023-07" db="EMBL/GenBank/DDBJ databases">
        <title>A chromosome-level genome assembly of Lolium multiflorum.</title>
        <authorList>
            <person name="Chen Y."/>
            <person name="Copetti D."/>
            <person name="Kolliker R."/>
            <person name="Studer B."/>
        </authorList>
    </citation>
    <scope>NUCLEOTIDE SEQUENCE</scope>
    <source>
        <strain evidence="4">02402/16</strain>
        <tissue evidence="4">Leaf</tissue>
    </source>
</reference>
<dbReference type="Proteomes" id="UP001231189">
    <property type="component" value="Unassembled WGS sequence"/>
</dbReference>
<organism evidence="4 5">
    <name type="scientific">Lolium multiflorum</name>
    <name type="common">Italian ryegrass</name>
    <name type="synonym">Lolium perenne subsp. multiflorum</name>
    <dbReference type="NCBI Taxonomy" id="4521"/>
    <lineage>
        <taxon>Eukaryota</taxon>
        <taxon>Viridiplantae</taxon>
        <taxon>Streptophyta</taxon>
        <taxon>Embryophyta</taxon>
        <taxon>Tracheophyta</taxon>
        <taxon>Spermatophyta</taxon>
        <taxon>Magnoliopsida</taxon>
        <taxon>Liliopsida</taxon>
        <taxon>Poales</taxon>
        <taxon>Poaceae</taxon>
        <taxon>BOP clade</taxon>
        <taxon>Pooideae</taxon>
        <taxon>Poodae</taxon>
        <taxon>Poeae</taxon>
        <taxon>Poeae Chloroplast Group 2 (Poeae type)</taxon>
        <taxon>Loliodinae</taxon>
        <taxon>Loliinae</taxon>
        <taxon>Lolium</taxon>
    </lineage>
</organism>
<dbReference type="Pfam" id="PF10551">
    <property type="entry name" value="MULE"/>
    <property type="match status" value="1"/>
</dbReference>
<protein>
    <recommendedName>
        <fullName evidence="6">Protein FAR1-RELATED SEQUENCE</fullName>
    </recommendedName>
</protein>
<feature type="compositionally biased region" description="Basic and acidic residues" evidence="1">
    <location>
        <begin position="132"/>
        <end position="144"/>
    </location>
</feature>
<evidence type="ECO:0000256" key="1">
    <source>
        <dbReference type="SAM" id="MobiDB-lite"/>
    </source>
</evidence>
<name>A0AAD8WJ50_LOLMU</name>
<proteinExistence type="predicted"/>
<feature type="compositionally biased region" description="Basic and acidic residues" evidence="1">
    <location>
        <begin position="179"/>
        <end position="191"/>
    </location>
</feature>
<sequence>MQHHGGAQGFTELLLSMGFPGVDSGRIETEEVFPAEFRLYTEIRSGESNSSGTGSGGGGSGELYDGLDGGSRASTEDGAPSRTESPRSPEPWGNRGCDFVPEELEGDFPPGLYTETNTSTHTVISSSDGEDLNTHEDYCSERPQDTQTSKKRPLVIDIDEVLPGGPSDSSAEKPSVAHTWEKRPRLGKIPDFRTSTNGRKSALEAKLRKFGDRKSDAVVTPVSGLEFDSLAEAFDFYNLYSWEVGFGIRYGTSRKNIAKSLTMQEILCGCAGSPRHEKTRSMACGCQAMIRLKRTDDHGWYIDVFRETHNHSMSVSCGEKMHWPSHRHIDPHTKSLVRNLRDNNVGLSKVYTVIGSFFGSMENIPFNKRSLRSLCASISKDHSKDDVRQTVQLFSELKKVDPNFVDSCHVDKDGRIRALMWTSGKSRMQYKHFGDAITFDTTYRTNQYDMPFGLFVGVNNHFQSIIFGGVLMTNETTEAFQWVFSEFVSLMGGKAPATILTGYLLKRTLLDVHTFSLMA</sequence>
<dbReference type="EMBL" id="JAUUTY010000003">
    <property type="protein sequence ID" value="KAK1664194.1"/>
    <property type="molecule type" value="Genomic_DNA"/>
</dbReference>
<evidence type="ECO:0008006" key="6">
    <source>
        <dbReference type="Google" id="ProtNLM"/>
    </source>
</evidence>
<evidence type="ECO:0000259" key="3">
    <source>
        <dbReference type="Pfam" id="PF10551"/>
    </source>
</evidence>
<dbReference type="InterPro" id="IPR018289">
    <property type="entry name" value="MULE_transposase_dom"/>
</dbReference>
<keyword evidence="5" id="KW-1185">Reference proteome</keyword>
<dbReference type="Pfam" id="PF03101">
    <property type="entry name" value="FAR1"/>
    <property type="match status" value="1"/>
</dbReference>
<comment type="caution">
    <text evidence="4">The sequence shown here is derived from an EMBL/GenBank/DDBJ whole genome shotgun (WGS) entry which is preliminary data.</text>
</comment>
<dbReference type="PANTHER" id="PTHR47482">
    <property type="entry name" value="OS11G0632001 PROTEIN"/>
    <property type="match status" value="1"/>
</dbReference>
<dbReference type="InterPro" id="IPR004330">
    <property type="entry name" value="FAR1_DNA_bnd_dom"/>
</dbReference>
<evidence type="ECO:0000259" key="2">
    <source>
        <dbReference type="Pfam" id="PF03101"/>
    </source>
</evidence>
<feature type="domain" description="FAR1" evidence="2">
    <location>
        <begin position="235"/>
        <end position="313"/>
    </location>
</feature>
<feature type="domain" description="MULE transposase" evidence="3">
    <location>
        <begin position="437"/>
        <end position="501"/>
    </location>
</feature>
<dbReference type="AlphaFoldDB" id="A0AAD8WJ50"/>
<feature type="region of interest" description="Disordered" evidence="1">
    <location>
        <begin position="44"/>
        <end position="197"/>
    </location>
</feature>
<evidence type="ECO:0000313" key="4">
    <source>
        <dbReference type="EMBL" id="KAK1664194.1"/>
    </source>
</evidence>
<gene>
    <name evidence="4" type="ORF">QYE76_052353</name>
</gene>